<keyword evidence="1" id="KW-0812">Transmembrane</keyword>
<evidence type="ECO:0000313" key="4">
    <source>
        <dbReference type="Proteomes" id="UP000444721"/>
    </source>
</evidence>
<keyword evidence="1" id="KW-0472">Membrane</keyword>
<dbReference type="InterPro" id="IPR044926">
    <property type="entry name" value="RGS_subdomain_2"/>
</dbReference>
<dbReference type="VEuPathDB" id="AmoebaDB:NF0115110"/>
<name>A0A6A5C152_NAEFO</name>
<comment type="caution">
    <text evidence="3">The sequence shown here is derived from an EMBL/GenBank/DDBJ whole genome shotgun (WGS) entry which is preliminary data.</text>
</comment>
<reference evidence="3 4" key="1">
    <citation type="journal article" date="2019" name="Sci. Rep.">
        <title>Nanopore sequencing improves the draft genome of the human pathogenic amoeba Naegleria fowleri.</title>
        <authorList>
            <person name="Liechti N."/>
            <person name="Schurch N."/>
            <person name="Bruggmann R."/>
            <person name="Wittwer M."/>
        </authorList>
    </citation>
    <scope>NUCLEOTIDE SEQUENCE [LARGE SCALE GENOMIC DNA]</scope>
    <source>
        <strain evidence="3 4">ATCC 30894</strain>
    </source>
</reference>
<feature type="transmembrane region" description="Helical" evidence="1">
    <location>
        <begin position="494"/>
        <end position="516"/>
    </location>
</feature>
<feature type="transmembrane region" description="Helical" evidence="1">
    <location>
        <begin position="12"/>
        <end position="31"/>
    </location>
</feature>
<dbReference type="VEuPathDB" id="AmoebaDB:NfTy_017540"/>
<evidence type="ECO:0000256" key="1">
    <source>
        <dbReference type="SAM" id="Phobius"/>
    </source>
</evidence>
<keyword evidence="4" id="KW-1185">Reference proteome</keyword>
<dbReference type="SUPFAM" id="SSF48097">
    <property type="entry name" value="Regulator of G-protein signaling, RGS"/>
    <property type="match status" value="1"/>
</dbReference>
<evidence type="ECO:0000259" key="2">
    <source>
        <dbReference type="PROSITE" id="PS50132"/>
    </source>
</evidence>
<dbReference type="InterPro" id="IPR036305">
    <property type="entry name" value="RGS_sf"/>
</dbReference>
<dbReference type="Proteomes" id="UP000444721">
    <property type="component" value="Unassembled WGS sequence"/>
</dbReference>
<feature type="transmembrane region" description="Helical" evidence="1">
    <location>
        <begin position="632"/>
        <end position="656"/>
    </location>
</feature>
<proteinExistence type="predicted"/>
<evidence type="ECO:0000313" key="3">
    <source>
        <dbReference type="EMBL" id="KAF0983187.1"/>
    </source>
</evidence>
<dbReference type="VEuPathDB" id="AmoebaDB:FDP41_011165"/>
<protein>
    <recommendedName>
        <fullName evidence="2">RGS domain-containing protein</fullName>
    </recommendedName>
</protein>
<accession>A0A6A5C152</accession>
<sequence>MNKLSLGLNIRQVLWLNALVWTAILIHLFVYETISRDFKFQVHSMPLPIVPPLTRPPLKSSAQILSDAIRKISTQEIQDDASSRLKPSGFSAQTPFRAPSPLHYPQNTLQLARLSSHTTILSPRTQHQSTNIPSIVPVTMNLTSMTTPSMIALGTTASLVMASLKSKVNGGFTSISEVQQMSQKRHVVIGVHTIIGLDILYVEKLLGLNSSIHDFRMERMDRPESDCWMGNVFEYFDAVVSTDSFFTIMFRQNRDCYLGEKRFKPLLNVSNDMNIVNIGPYEVLMMNSNGADSGIMELVASQALYSVMKQFVTLLFIPQSLCNSYFIAHDYAVIRAGYGLVNLTQQDVDAFSYYFKNSMQVNHTYYDTAVQLLKANITSAVFDSLGIQTQASLSPKLSSMVFPASCYSCATSQCMWEDGKSPTPSPLSDSISIASGLFLGLSLITYWPLLFIFRNKPSIKRRLIIPWVCPLFSYLIVLDQLFEVSKPCYMLHHLIIYFASMYNIVIYYSIMTRFTILRNLYSILRKCKTETQVKIVKFVVSKTFTIAFSLILGFILSCVVALAPIAAYREEYFGYNSQYISSMVVSVISIVFAGASLLAVAVNVIIGVPTIKSKGILYFLFFDDPFFIRYDVVFLVVGAILVAVSLFTSASMIPAYNGIVSFVSYALGFFYYGGVAIIFEILKIIFFRAPKDKGEQWEQKLDDTSFMSLLKEFAEKEMSLENIYCYEKLKEMEKKSSDNNPRLSVSDLDFLYNNFMKPLGKNEINFSNETKKEFEEIVSKCKKNEDVRFNSLRQVLMIPLMINIRDTYMRLVRTNEYRKWQTAKSMLDAN</sequence>
<dbReference type="InterPro" id="IPR016137">
    <property type="entry name" value="RGS"/>
</dbReference>
<dbReference type="AlphaFoldDB" id="A0A6A5C152"/>
<feature type="transmembrane region" description="Helical" evidence="1">
    <location>
        <begin position="544"/>
        <end position="567"/>
    </location>
</feature>
<dbReference type="RefSeq" id="XP_044567900.1">
    <property type="nucleotide sequence ID" value="XM_044701544.1"/>
</dbReference>
<feature type="domain" description="RGS" evidence="2">
    <location>
        <begin position="696"/>
        <end position="821"/>
    </location>
</feature>
<dbReference type="GeneID" id="68118380"/>
<gene>
    <name evidence="3" type="ORF">FDP41_011165</name>
</gene>
<dbReference type="OMA" id="MGNVFEY"/>
<organism evidence="3 4">
    <name type="scientific">Naegleria fowleri</name>
    <name type="common">Brain eating amoeba</name>
    <dbReference type="NCBI Taxonomy" id="5763"/>
    <lineage>
        <taxon>Eukaryota</taxon>
        <taxon>Discoba</taxon>
        <taxon>Heterolobosea</taxon>
        <taxon>Tetramitia</taxon>
        <taxon>Eutetramitia</taxon>
        <taxon>Vahlkampfiidae</taxon>
        <taxon>Naegleria</taxon>
    </lineage>
</organism>
<dbReference type="EMBL" id="VFQX01000007">
    <property type="protein sequence ID" value="KAF0983187.1"/>
    <property type="molecule type" value="Genomic_DNA"/>
</dbReference>
<dbReference type="PROSITE" id="PS50132">
    <property type="entry name" value="RGS"/>
    <property type="match status" value="1"/>
</dbReference>
<feature type="transmembrane region" description="Helical" evidence="1">
    <location>
        <begin position="464"/>
        <end position="482"/>
    </location>
</feature>
<dbReference type="OrthoDB" id="196547at2759"/>
<feature type="transmembrane region" description="Helical" evidence="1">
    <location>
        <begin position="431"/>
        <end position="452"/>
    </location>
</feature>
<dbReference type="Gene3D" id="1.10.167.10">
    <property type="entry name" value="Regulator of G-protein Signalling 4, domain 2"/>
    <property type="match status" value="1"/>
</dbReference>
<feature type="transmembrane region" description="Helical" evidence="1">
    <location>
        <begin position="662"/>
        <end position="686"/>
    </location>
</feature>
<keyword evidence="1" id="KW-1133">Transmembrane helix</keyword>
<feature type="transmembrane region" description="Helical" evidence="1">
    <location>
        <begin position="579"/>
        <end position="611"/>
    </location>
</feature>